<proteinExistence type="predicted"/>
<protein>
    <submittedName>
        <fullName evidence="1">Uncharacterized protein</fullName>
    </submittedName>
</protein>
<dbReference type="AlphaFoldDB" id="A0A084SQM5"/>
<evidence type="ECO:0000313" key="2">
    <source>
        <dbReference type="Proteomes" id="UP000028547"/>
    </source>
</evidence>
<comment type="caution">
    <text evidence="1">The sequence shown here is derived from an EMBL/GenBank/DDBJ whole genome shotgun (WGS) entry which is preliminary data.</text>
</comment>
<accession>A0A084SQM5</accession>
<evidence type="ECO:0000313" key="1">
    <source>
        <dbReference type="EMBL" id="KFA90760.1"/>
    </source>
</evidence>
<dbReference type="RefSeq" id="WP_052518665.1">
    <property type="nucleotide sequence ID" value="NZ_JPMI01000177.1"/>
</dbReference>
<name>A0A084SQM5_9BACT</name>
<organism evidence="1 2">
    <name type="scientific">Archangium violaceum Cb vi76</name>
    <dbReference type="NCBI Taxonomy" id="1406225"/>
    <lineage>
        <taxon>Bacteria</taxon>
        <taxon>Pseudomonadati</taxon>
        <taxon>Myxococcota</taxon>
        <taxon>Myxococcia</taxon>
        <taxon>Myxococcales</taxon>
        <taxon>Cystobacterineae</taxon>
        <taxon>Archangiaceae</taxon>
        <taxon>Archangium</taxon>
    </lineage>
</organism>
<sequence>MAEHTWGNCKGCRFFNSHNAQPDDAEVAQCTQPELREFELQVTGMSGCKEFEARTGASGGAYQEPEATSMH</sequence>
<dbReference type="EMBL" id="JPMI01000177">
    <property type="protein sequence ID" value="KFA90760.1"/>
    <property type="molecule type" value="Genomic_DNA"/>
</dbReference>
<gene>
    <name evidence="1" type="ORF">Q664_26355</name>
</gene>
<dbReference type="Proteomes" id="UP000028547">
    <property type="component" value="Unassembled WGS sequence"/>
</dbReference>
<reference evidence="1 2" key="1">
    <citation type="submission" date="2014-07" db="EMBL/GenBank/DDBJ databases">
        <title>Draft Genome Sequence of Gephyronic Acid Producer, Cystobacter violaceus Strain Cb vi76.</title>
        <authorList>
            <person name="Stevens D.C."/>
            <person name="Young J."/>
            <person name="Carmichael R."/>
            <person name="Tan J."/>
            <person name="Taylor R.E."/>
        </authorList>
    </citation>
    <scope>NUCLEOTIDE SEQUENCE [LARGE SCALE GENOMIC DNA]</scope>
    <source>
        <strain evidence="1 2">Cb vi76</strain>
    </source>
</reference>